<evidence type="ECO:0000313" key="3">
    <source>
        <dbReference type="EMBL" id="KAH0961792.1"/>
    </source>
</evidence>
<proteinExistence type="predicted"/>
<dbReference type="GO" id="GO:0008168">
    <property type="term" value="F:methyltransferase activity"/>
    <property type="evidence" value="ECO:0007669"/>
    <property type="project" value="UniProtKB-KW"/>
</dbReference>
<evidence type="ECO:0000259" key="2">
    <source>
        <dbReference type="Pfam" id="PF01728"/>
    </source>
</evidence>
<dbReference type="RefSeq" id="XP_044719305.1">
    <property type="nucleotide sequence ID" value="XM_044865343.1"/>
</dbReference>
<dbReference type="GeneID" id="68356001"/>
<name>A0A9P8MVH8_9HYPO</name>
<dbReference type="GO" id="GO:0032259">
    <property type="term" value="P:methylation"/>
    <property type="evidence" value="ECO:0007669"/>
    <property type="project" value="UniProtKB-KW"/>
</dbReference>
<dbReference type="Proteomes" id="UP000824596">
    <property type="component" value="Unassembled WGS sequence"/>
</dbReference>
<gene>
    <name evidence="3" type="ORF">HRG_06872</name>
</gene>
<feature type="domain" description="Ribosomal RNA methyltransferase FtsJ" evidence="2">
    <location>
        <begin position="107"/>
        <end position="288"/>
    </location>
</feature>
<accession>A0A9P8MVH8</accession>
<feature type="region of interest" description="Disordered" evidence="1">
    <location>
        <begin position="1"/>
        <end position="21"/>
    </location>
</feature>
<dbReference type="AlphaFoldDB" id="A0A9P8MVH8"/>
<evidence type="ECO:0000256" key="1">
    <source>
        <dbReference type="SAM" id="MobiDB-lite"/>
    </source>
</evidence>
<protein>
    <submittedName>
        <fullName evidence="3">FtsJ-like methyltransferase domain-containing protein</fullName>
    </submittedName>
</protein>
<reference evidence="3" key="1">
    <citation type="submission" date="2021-09" db="EMBL/GenBank/DDBJ databases">
        <title>A high-quality genome of the endoparasitic fungus Hirsutella rhossiliensis with a comparison of Hirsutella genomes reveals transposable elements contributing to genome size variation.</title>
        <authorList>
            <person name="Lin R."/>
            <person name="Jiao Y."/>
            <person name="Sun X."/>
            <person name="Ling J."/>
            <person name="Xie B."/>
            <person name="Cheng X."/>
        </authorList>
    </citation>
    <scope>NUCLEOTIDE SEQUENCE</scope>
    <source>
        <strain evidence="3">HR02</strain>
    </source>
</reference>
<keyword evidence="4" id="KW-1185">Reference proteome</keyword>
<dbReference type="InterPro" id="IPR002877">
    <property type="entry name" value="RNA_MeTrfase_FtsJ_dom"/>
</dbReference>
<dbReference type="SUPFAM" id="SSF53335">
    <property type="entry name" value="S-adenosyl-L-methionine-dependent methyltransferases"/>
    <property type="match status" value="1"/>
</dbReference>
<comment type="caution">
    <text evidence="3">The sequence shown here is derived from an EMBL/GenBank/DDBJ whole genome shotgun (WGS) entry which is preliminary data.</text>
</comment>
<sequence length="366" mass="41358">MSLPLPTAEPEGVAPPLAPKRAGSNGQIIRAYLMENVAEFRELSDIRKKGWSNPQGDKYFERQRQAADKPNEKTSKFFHTLMLKIGREFHRSTKAFTARKGLPGSGEQTTVLDMCMAPGGFLEMALDRNPGSRAVAFSLPVDNGGHEVRMRSELMDRVEAKFLDITMLAADMGVDQIPQDHPEAGAFLPRQLEPGQMFDLIFCDGQVLRTHARAPYREPREARRLTSTQLALGLEHMRFGGTMIVLLHRAEGWNTVCLLQRFCQFSRVRLFKPWAGHAKRSSFYLVATDVRSRKPEALEAIAWWKRVWRVATFGSDDEYANVLNGEDVKAEELLAEFGPELVRMGRPVWRIQAQALAKASFITEQE</sequence>
<keyword evidence="3" id="KW-0808">Transferase</keyword>
<dbReference type="InterPro" id="IPR029063">
    <property type="entry name" value="SAM-dependent_MTases_sf"/>
</dbReference>
<keyword evidence="3" id="KW-0489">Methyltransferase</keyword>
<dbReference type="EMBL" id="JAIZPD010000007">
    <property type="protein sequence ID" value="KAH0961792.1"/>
    <property type="molecule type" value="Genomic_DNA"/>
</dbReference>
<evidence type="ECO:0000313" key="4">
    <source>
        <dbReference type="Proteomes" id="UP000824596"/>
    </source>
</evidence>
<dbReference type="Pfam" id="PF01728">
    <property type="entry name" value="FtsJ"/>
    <property type="match status" value="1"/>
</dbReference>
<organism evidence="3 4">
    <name type="scientific">Hirsutella rhossiliensis</name>
    <dbReference type="NCBI Taxonomy" id="111463"/>
    <lineage>
        <taxon>Eukaryota</taxon>
        <taxon>Fungi</taxon>
        <taxon>Dikarya</taxon>
        <taxon>Ascomycota</taxon>
        <taxon>Pezizomycotina</taxon>
        <taxon>Sordariomycetes</taxon>
        <taxon>Hypocreomycetidae</taxon>
        <taxon>Hypocreales</taxon>
        <taxon>Ophiocordycipitaceae</taxon>
        <taxon>Hirsutella</taxon>
    </lineage>
</organism>
<dbReference type="Gene3D" id="3.40.50.150">
    <property type="entry name" value="Vaccinia Virus protein VP39"/>
    <property type="match status" value="1"/>
</dbReference>
<dbReference type="OrthoDB" id="417125at2759"/>